<evidence type="ECO:0008006" key="4">
    <source>
        <dbReference type="Google" id="ProtNLM"/>
    </source>
</evidence>
<protein>
    <recommendedName>
        <fullName evidence="4">Acid ceramidase-like protein</fullName>
    </recommendedName>
</protein>
<dbReference type="OrthoDB" id="189997at2759"/>
<keyword evidence="3" id="KW-1185">Reference proteome</keyword>
<feature type="signal peptide" evidence="1">
    <location>
        <begin position="1"/>
        <end position="18"/>
    </location>
</feature>
<dbReference type="Proteomes" id="UP000695562">
    <property type="component" value="Unassembled WGS sequence"/>
</dbReference>
<proteinExistence type="predicted"/>
<dbReference type="EMBL" id="AJWJ01000369">
    <property type="protein sequence ID" value="KAF2071497.1"/>
    <property type="molecule type" value="Genomic_DNA"/>
</dbReference>
<dbReference type="InterPro" id="IPR047794">
    <property type="entry name" value="C45_proenzyme-like"/>
</dbReference>
<keyword evidence="1" id="KW-0732">Signal</keyword>
<dbReference type="Gene3D" id="3.60.60.10">
    <property type="entry name" value="Penicillin V Acylase, Chain A"/>
    <property type="match status" value="1"/>
</dbReference>
<evidence type="ECO:0000313" key="2">
    <source>
        <dbReference type="EMBL" id="KAF2071497.1"/>
    </source>
</evidence>
<accession>A0A8J4PQT8</accession>
<dbReference type="PANTHER" id="PTHR35190">
    <property type="entry name" value="PROTEIN DCD1B"/>
    <property type="match status" value="1"/>
</dbReference>
<feature type="chain" id="PRO_5035223393" description="Acid ceramidase-like protein" evidence="1">
    <location>
        <begin position="19"/>
        <end position="432"/>
    </location>
</feature>
<evidence type="ECO:0000313" key="3">
    <source>
        <dbReference type="Proteomes" id="UP000695562"/>
    </source>
</evidence>
<evidence type="ECO:0000256" key="1">
    <source>
        <dbReference type="SAM" id="SignalP"/>
    </source>
</evidence>
<dbReference type="AlphaFoldDB" id="A0A8J4PQT8"/>
<sequence>MMMKLFVSIFVTIALVLSSQNNYYGVQAVCNGVPNVNGIWNDTLVFNSSVENGKLYTAGSLGNQVPVVHVYGTPYEMGYAQGLLLKTQIQYVYANIFKYFDKEIAGFSGVPEWAVKIIEDGGLSLVLDMVAFGVKDHTPERFFQEIQGIADATGVDKDEIIRVHMIPELLRASCSMFGGWGSATPNGGLLQLRALDWVVDSPLTVNPAVVVYHPSEGGHPFTILSWAGFIGSLTGYSGYTGVSEKVWANYNGTFNRFGTPFYYVMRDILQFDTTVDQAIDRIFNTKRTCAVYMGVGSNSTNTFTAVEYSYDTVRIFDDTTPFPIYSPQPAPHELIKNVVYIDPDYKSAQDQCMTDLLNKYYGDLTTENTQQLIALLQTGNTHAAIYDYALNTFTVSVATQTGSWPVTSPIANAYTRQFIKLDATQLFNEPKP</sequence>
<dbReference type="NCBIfam" id="NF040521">
    <property type="entry name" value="C45_proenzyme"/>
    <property type="match status" value="1"/>
</dbReference>
<name>A0A8J4PQT8_9MYCE</name>
<comment type="caution">
    <text evidence="2">The sequence shown here is derived from an EMBL/GenBank/DDBJ whole genome shotgun (WGS) entry which is preliminary data.</text>
</comment>
<reference evidence="2" key="1">
    <citation type="submission" date="2020-01" db="EMBL/GenBank/DDBJ databases">
        <title>Development of genomics and gene disruption for Polysphondylium violaceum indicates a role for the polyketide synthase stlB in stalk morphogenesis.</title>
        <authorList>
            <person name="Narita B."/>
            <person name="Kawabe Y."/>
            <person name="Kin K."/>
            <person name="Saito T."/>
            <person name="Gibbs R."/>
            <person name="Kuspa A."/>
            <person name="Muzny D."/>
            <person name="Queller D."/>
            <person name="Richards S."/>
            <person name="Strassman J."/>
            <person name="Sucgang R."/>
            <person name="Worley K."/>
            <person name="Schaap P."/>
        </authorList>
    </citation>
    <scope>NUCLEOTIDE SEQUENCE</scope>
    <source>
        <strain evidence="2">QSvi11</strain>
    </source>
</reference>
<dbReference type="InterPro" id="IPR047803">
    <property type="entry name" value="DCD1A/B-like"/>
</dbReference>
<organism evidence="2 3">
    <name type="scientific">Polysphondylium violaceum</name>
    <dbReference type="NCBI Taxonomy" id="133409"/>
    <lineage>
        <taxon>Eukaryota</taxon>
        <taxon>Amoebozoa</taxon>
        <taxon>Evosea</taxon>
        <taxon>Eumycetozoa</taxon>
        <taxon>Dictyostelia</taxon>
        <taxon>Dictyosteliales</taxon>
        <taxon>Dictyosteliaceae</taxon>
        <taxon>Polysphondylium</taxon>
    </lineage>
</organism>
<dbReference type="PANTHER" id="PTHR35190:SF2">
    <property type="entry name" value="PROTEIN DCD1B"/>
    <property type="match status" value="1"/>
</dbReference>
<gene>
    <name evidence="2" type="ORF">CYY_007192</name>
</gene>